<sequence length="91" mass="10421">MKFSPLLLVQYDCSALEPAQRAEAEEQLRGLVELVFGHVTVRFEELPGYLTRTQVRMLGRWDDPRMTVFDSLAALLSEWEVLARRSDHAAS</sequence>
<dbReference type="KEGG" id="dpd:Deipe_1488"/>
<dbReference type="STRING" id="937777.Deipe_1488"/>
<dbReference type="RefSeq" id="WP_015235337.1">
    <property type="nucleotide sequence ID" value="NC_019793.1"/>
</dbReference>
<name>L0A0P6_DEIPD</name>
<evidence type="ECO:0000313" key="1">
    <source>
        <dbReference type="EMBL" id="AFZ67029.1"/>
    </source>
</evidence>
<evidence type="ECO:0000313" key="2">
    <source>
        <dbReference type="Proteomes" id="UP000010467"/>
    </source>
</evidence>
<protein>
    <submittedName>
        <fullName evidence="1">Uncharacterized protein</fullName>
    </submittedName>
</protein>
<dbReference type="AlphaFoldDB" id="L0A0P6"/>
<accession>L0A0P6</accession>
<gene>
    <name evidence="1" type="ordered locus">Deipe_1488</name>
</gene>
<dbReference type="HOGENOM" id="CLU_2422055_0_0_0"/>
<dbReference type="EMBL" id="CP003382">
    <property type="protein sequence ID" value="AFZ67029.1"/>
    <property type="molecule type" value="Genomic_DNA"/>
</dbReference>
<organism evidence="1 2">
    <name type="scientific">Deinococcus peraridilitoris (strain DSM 19664 / LMG 22246 / CIP 109416 / KR-200)</name>
    <dbReference type="NCBI Taxonomy" id="937777"/>
    <lineage>
        <taxon>Bacteria</taxon>
        <taxon>Thermotogati</taxon>
        <taxon>Deinococcota</taxon>
        <taxon>Deinococci</taxon>
        <taxon>Deinococcales</taxon>
        <taxon>Deinococcaceae</taxon>
        <taxon>Deinococcus</taxon>
    </lineage>
</organism>
<keyword evidence="2" id="KW-1185">Reference proteome</keyword>
<dbReference type="Proteomes" id="UP000010467">
    <property type="component" value="Chromosome"/>
</dbReference>
<reference evidence="2" key="1">
    <citation type="submission" date="2012-03" db="EMBL/GenBank/DDBJ databases">
        <title>Complete sequence of chromosome of Deinococcus peraridilitoris DSM 19664.</title>
        <authorList>
            <person name="Lucas S."/>
            <person name="Copeland A."/>
            <person name="Lapidus A."/>
            <person name="Glavina del Rio T."/>
            <person name="Dalin E."/>
            <person name="Tice H."/>
            <person name="Bruce D."/>
            <person name="Goodwin L."/>
            <person name="Pitluck S."/>
            <person name="Peters L."/>
            <person name="Mikhailova N."/>
            <person name="Lu M."/>
            <person name="Kyrpides N."/>
            <person name="Mavromatis K."/>
            <person name="Ivanova N."/>
            <person name="Brettin T."/>
            <person name="Detter J.C."/>
            <person name="Han C."/>
            <person name="Larimer F."/>
            <person name="Land M."/>
            <person name="Hauser L."/>
            <person name="Markowitz V."/>
            <person name="Cheng J.-F."/>
            <person name="Hugenholtz P."/>
            <person name="Woyke T."/>
            <person name="Wu D."/>
            <person name="Pukall R."/>
            <person name="Steenblock K."/>
            <person name="Brambilla E."/>
            <person name="Klenk H.-P."/>
            <person name="Eisen J.A."/>
        </authorList>
    </citation>
    <scope>NUCLEOTIDE SEQUENCE [LARGE SCALE GENOMIC DNA]</scope>
    <source>
        <strain evidence="2">DSM 19664 / LMG 22246 / CIP 109416 / KR-200</strain>
    </source>
</reference>
<dbReference type="PATRIC" id="fig|937777.3.peg.1491"/>
<proteinExistence type="predicted"/>